<evidence type="ECO:0000313" key="2">
    <source>
        <dbReference type="EMBL" id="SFK36357.1"/>
    </source>
</evidence>
<reference evidence="3" key="1">
    <citation type="submission" date="2016-10" db="EMBL/GenBank/DDBJ databases">
        <authorList>
            <person name="Varghese N."/>
            <person name="Submissions S."/>
        </authorList>
    </citation>
    <scope>NUCLEOTIDE SEQUENCE [LARGE SCALE GENOMIC DNA]</scope>
    <source>
        <strain evidence="3">CGMCC 1.6474</strain>
    </source>
</reference>
<evidence type="ECO:0000256" key="1">
    <source>
        <dbReference type="SAM" id="MobiDB-lite"/>
    </source>
</evidence>
<name>A0A1I3YWX3_9HYPH</name>
<sequence length="65" mass="7424">MSHKFKIGQRVRRNRTHQTDERLGFGEVGEIVRLMPDDPTGEPSYRMRSGTAERAVRESEISPAP</sequence>
<dbReference type="RefSeq" id="WP_091941397.1">
    <property type="nucleotide sequence ID" value="NZ_FOSV01000001.1"/>
</dbReference>
<organism evidence="2 3">
    <name type="scientific">Methylorubrum salsuginis</name>
    <dbReference type="NCBI Taxonomy" id="414703"/>
    <lineage>
        <taxon>Bacteria</taxon>
        <taxon>Pseudomonadati</taxon>
        <taxon>Pseudomonadota</taxon>
        <taxon>Alphaproteobacteria</taxon>
        <taxon>Hyphomicrobiales</taxon>
        <taxon>Methylobacteriaceae</taxon>
        <taxon>Methylorubrum</taxon>
    </lineage>
</organism>
<protein>
    <recommendedName>
        <fullName evidence="4">Hypervirulence associated protein TUDOR domain-containing protein</fullName>
    </recommendedName>
</protein>
<proteinExistence type="predicted"/>
<evidence type="ECO:0000313" key="3">
    <source>
        <dbReference type="Proteomes" id="UP000198804"/>
    </source>
</evidence>
<feature type="region of interest" description="Disordered" evidence="1">
    <location>
        <begin position="1"/>
        <end position="21"/>
    </location>
</feature>
<dbReference type="EMBL" id="FOSV01000001">
    <property type="protein sequence ID" value="SFK36357.1"/>
    <property type="molecule type" value="Genomic_DNA"/>
</dbReference>
<dbReference type="Proteomes" id="UP000198804">
    <property type="component" value="Unassembled WGS sequence"/>
</dbReference>
<feature type="compositionally biased region" description="Basic and acidic residues" evidence="1">
    <location>
        <begin position="54"/>
        <end position="65"/>
    </location>
</feature>
<dbReference type="AlphaFoldDB" id="A0A1I3YWX3"/>
<feature type="compositionally biased region" description="Basic residues" evidence="1">
    <location>
        <begin position="1"/>
        <end position="16"/>
    </location>
</feature>
<feature type="region of interest" description="Disordered" evidence="1">
    <location>
        <begin position="33"/>
        <end position="65"/>
    </location>
</feature>
<accession>A0A1I3YWX3</accession>
<gene>
    <name evidence="2" type="ORF">SAMN04488125_101402</name>
</gene>
<evidence type="ECO:0008006" key="4">
    <source>
        <dbReference type="Google" id="ProtNLM"/>
    </source>
</evidence>
<dbReference type="OrthoDB" id="8020519at2"/>
<keyword evidence="3" id="KW-1185">Reference proteome</keyword>